<dbReference type="GO" id="GO:0016281">
    <property type="term" value="C:eukaryotic translation initiation factor 4F complex"/>
    <property type="evidence" value="ECO:0007669"/>
    <property type="project" value="TreeGrafter"/>
</dbReference>
<dbReference type="AlphaFoldDB" id="A0AAV1MD63"/>
<dbReference type="SUPFAM" id="SSF55418">
    <property type="entry name" value="eIF4e-like"/>
    <property type="match status" value="1"/>
</dbReference>
<dbReference type="InterPro" id="IPR023398">
    <property type="entry name" value="TIF_eIF4e-like"/>
</dbReference>
<dbReference type="InterPro" id="IPR019770">
    <property type="entry name" value="TIF_eIF_4E_CS"/>
</dbReference>
<dbReference type="InterPro" id="IPR001040">
    <property type="entry name" value="TIF_eIF_4E"/>
</dbReference>
<evidence type="ECO:0000256" key="6">
    <source>
        <dbReference type="ARBA" id="ARBA00032656"/>
    </source>
</evidence>
<dbReference type="PANTHER" id="PTHR11960">
    <property type="entry name" value="EUKARYOTIC TRANSLATION INITIATION FACTOR 4E RELATED"/>
    <property type="match status" value="1"/>
</dbReference>
<evidence type="ECO:0000256" key="3">
    <source>
        <dbReference type="ARBA" id="ARBA00022845"/>
    </source>
</evidence>
<organism evidence="8 9">
    <name type="scientific">Parnassius mnemosyne</name>
    <name type="common">clouded apollo</name>
    <dbReference type="NCBI Taxonomy" id="213953"/>
    <lineage>
        <taxon>Eukaryota</taxon>
        <taxon>Metazoa</taxon>
        <taxon>Ecdysozoa</taxon>
        <taxon>Arthropoda</taxon>
        <taxon>Hexapoda</taxon>
        <taxon>Insecta</taxon>
        <taxon>Pterygota</taxon>
        <taxon>Neoptera</taxon>
        <taxon>Endopterygota</taxon>
        <taxon>Lepidoptera</taxon>
        <taxon>Glossata</taxon>
        <taxon>Ditrysia</taxon>
        <taxon>Papilionoidea</taxon>
        <taxon>Papilionidae</taxon>
        <taxon>Parnassiinae</taxon>
        <taxon>Parnassini</taxon>
        <taxon>Parnassius</taxon>
        <taxon>Driopa</taxon>
    </lineage>
</organism>
<sequence>MACQPKRSETVVIHELLAFVQQKLDVMDQVSLEQILMTSFTEDEIIQAKKVLADSAVKNSEGLVIEGVKHPLQNTWSFWMFTNKNKSWEQNLVKLATFDTVEDYWCLYHHMKTPSELEFGQDYSIFKEGIRPMWEDDANRHGGRWLIGFDRKNSPYLDNIWLFTVLLLIGETLENADEICGVVVSVRAKCKIGIWVKNAGNEKAVLEIGNRLKSQLGLDAKIKFHNHNRVHNIYTI</sequence>
<evidence type="ECO:0000313" key="9">
    <source>
        <dbReference type="Proteomes" id="UP001314205"/>
    </source>
</evidence>
<reference evidence="8 9" key="1">
    <citation type="submission" date="2023-11" db="EMBL/GenBank/DDBJ databases">
        <authorList>
            <person name="Hedman E."/>
            <person name="Englund M."/>
            <person name="Stromberg M."/>
            <person name="Nyberg Akerstrom W."/>
            <person name="Nylinder S."/>
            <person name="Jareborg N."/>
            <person name="Kallberg Y."/>
            <person name="Kronander E."/>
        </authorList>
    </citation>
    <scope>NUCLEOTIDE SEQUENCE [LARGE SCALE GENOMIC DNA]</scope>
</reference>
<evidence type="ECO:0000256" key="4">
    <source>
        <dbReference type="ARBA" id="ARBA00022884"/>
    </source>
</evidence>
<evidence type="ECO:0000256" key="2">
    <source>
        <dbReference type="ARBA" id="ARBA00022540"/>
    </source>
</evidence>
<proteinExistence type="inferred from homology"/>
<evidence type="ECO:0000256" key="7">
    <source>
        <dbReference type="RuleBase" id="RU004374"/>
    </source>
</evidence>
<comment type="caution">
    <text evidence="8">The sequence shown here is derived from an EMBL/GenBank/DDBJ whole genome shotgun (WGS) entry which is preliminary data.</text>
</comment>
<dbReference type="GO" id="GO:0003743">
    <property type="term" value="F:translation initiation factor activity"/>
    <property type="evidence" value="ECO:0007669"/>
    <property type="project" value="UniProtKB-KW"/>
</dbReference>
<keyword evidence="2 7" id="KW-0396">Initiation factor</keyword>
<accession>A0AAV1MD63</accession>
<keyword evidence="3" id="KW-0810">Translation regulation</keyword>
<dbReference type="EMBL" id="CAVLGL010000159">
    <property type="protein sequence ID" value="CAK1604561.1"/>
    <property type="molecule type" value="Genomic_DNA"/>
</dbReference>
<dbReference type="Proteomes" id="UP001314205">
    <property type="component" value="Unassembled WGS sequence"/>
</dbReference>
<evidence type="ECO:0000256" key="1">
    <source>
        <dbReference type="ARBA" id="ARBA00009860"/>
    </source>
</evidence>
<dbReference type="Gene3D" id="3.30.760.10">
    <property type="entry name" value="RNA Cap, Translation Initiation Factor Eif4e"/>
    <property type="match status" value="1"/>
</dbReference>
<dbReference type="GO" id="GO:0000340">
    <property type="term" value="F:RNA 7-methylguanosine cap binding"/>
    <property type="evidence" value="ECO:0007669"/>
    <property type="project" value="UniProtKB-ARBA"/>
</dbReference>
<evidence type="ECO:0000313" key="8">
    <source>
        <dbReference type="EMBL" id="CAK1604561.1"/>
    </source>
</evidence>
<dbReference type="GO" id="GO:0006417">
    <property type="term" value="P:regulation of translation"/>
    <property type="evidence" value="ECO:0007669"/>
    <property type="project" value="UniProtKB-KW"/>
</dbReference>
<keyword evidence="5 7" id="KW-0648">Protein biosynthesis</keyword>
<dbReference type="PROSITE" id="PS00813">
    <property type="entry name" value="IF4E"/>
    <property type="match status" value="1"/>
</dbReference>
<keyword evidence="9" id="KW-1185">Reference proteome</keyword>
<keyword evidence="4 7" id="KW-0694">RNA-binding</keyword>
<evidence type="ECO:0000256" key="5">
    <source>
        <dbReference type="ARBA" id="ARBA00022917"/>
    </source>
</evidence>
<gene>
    <name evidence="8" type="ORF">PARMNEM_LOCUS22765</name>
</gene>
<dbReference type="Pfam" id="PF01652">
    <property type="entry name" value="IF4E"/>
    <property type="match status" value="1"/>
</dbReference>
<protein>
    <recommendedName>
        <fullName evidence="6">eIF-4F 25 kDa subunit</fullName>
    </recommendedName>
</protein>
<name>A0AAV1MD63_9NEOP</name>
<dbReference type="PANTHER" id="PTHR11960:SF8">
    <property type="entry name" value="EUKARYOTIC TRANSLATION INITIATION FACTOR 4E1-RELATED"/>
    <property type="match status" value="1"/>
</dbReference>
<comment type="similarity">
    <text evidence="1 7">Belongs to the eukaryotic initiation factor 4E family.</text>
</comment>